<proteinExistence type="predicted"/>
<name>A0A1E3RBR0_MYCFV</name>
<accession>A0A1E3RBR0</accession>
<dbReference type="Pfam" id="PF05050">
    <property type="entry name" value="Methyltransf_21"/>
    <property type="match status" value="1"/>
</dbReference>
<organism evidence="2 3">
    <name type="scientific">Mycolicibacterium flavescens</name>
    <name type="common">Mycobacterium flavescens</name>
    <dbReference type="NCBI Taxonomy" id="1776"/>
    <lineage>
        <taxon>Bacteria</taxon>
        <taxon>Bacillati</taxon>
        <taxon>Actinomycetota</taxon>
        <taxon>Actinomycetes</taxon>
        <taxon>Mycobacteriales</taxon>
        <taxon>Mycobacteriaceae</taxon>
        <taxon>Mycolicibacterium</taxon>
    </lineage>
</organism>
<dbReference type="PANTHER" id="PTHR34203">
    <property type="entry name" value="METHYLTRANSFERASE, FKBM FAMILY PROTEIN"/>
    <property type="match status" value="1"/>
</dbReference>
<feature type="domain" description="Methyltransferase FkbM" evidence="1">
    <location>
        <begin position="39"/>
        <end position="191"/>
    </location>
</feature>
<evidence type="ECO:0000313" key="2">
    <source>
        <dbReference type="EMBL" id="ODQ87340.1"/>
    </source>
</evidence>
<dbReference type="RefSeq" id="WP_069416258.1">
    <property type="nucleotide sequence ID" value="NZ_JACKUL010000010.1"/>
</dbReference>
<reference evidence="3" key="1">
    <citation type="submission" date="2016-09" db="EMBL/GenBank/DDBJ databases">
        <authorList>
            <person name="Greninger A.L."/>
            <person name="Jerome K.R."/>
            <person name="Mcnair B."/>
            <person name="Wallis C."/>
            <person name="Fang F."/>
        </authorList>
    </citation>
    <scope>NUCLEOTIDE SEQUENCE [LARGE SCALE GENOMIC DNA]</scope>
    <source>
        <strain evidence="3">M6</strain>
    </source>
</reference>
<sequence>MSLVTTARARHRVNRELDSGEPELKLLPLLADPDRDFLDVGANSGVYSFFALGRFRRVIAVEAHPDLIGGLRRIITGENQVLPVALSDDVGSTTLHVPVRRGRAVTTRCSLQPDANPGFALRTMTVPTTTVDHLGLDRLALIKIDVEGHELRVLHGAAQTLATTKPVCIVECEERHNPGGVEQSFAFFERIGYRGYYLHRGVLHQGADFDAATLQRPENAKSVGGGRSADYVNNFVFVHPDNAEGLRRVRQSLAA</sequence>
<dbReference type="InterPro" id="IPR029063">
    <property type="entry name" value="SAM-dependent_MTases_sf"/>
</dbReference>
<comment type="caution">
    <text evidence="2">The sequence shown here is derived from an EMBL/GenBank/DDBJ whole genome shotgun (WGS) entry which is preliminary data.</text>
</comment>
<protein>
    <recommendedName>
        <fullName evidence="1">Methyltransferase FkbM domain-containing protein</fullName>
    </recommendedName>
</protein>
<evidence type="ECO:0000313" key="3">
    <source>
        <dbReference type="Proteomes" id="UP000094053"/>
    </source>
</evidence>
<dbReference type="AlphaFoldDB" id="A0A1E3RBR0"/>
<dbReference type="PANTHER" id="PTHR34203:SF15">
    <property type="entry name" value="SLL1173 PROTEIN"/>
    <property type="match status" value="1"/>
</dbReference>
<dbReference type="STRING" id="1776.BHQ18_24535"/>
<evidence type="ECO:0000259" key="1">
    <source>
        <dbReference type="Pfam" id="PF05050"/>
    </source>
</evidence>
<dbReference type="EMBL" id="MIHA01000023">
    <property type="protein sequence ID" value="ODQ87340.1"/>
    <property type="molecule type" value="Genomic_DNA"/>
</dbReference>
<dbReference type="Gene3D" id="3.40.50.150">
    <property type="entry name" value="Vaccinia Virus protein VP39"/>
    <property type="match status" value="1"/>
</dbReference>
<gene>
    <name evidence="2" type="ORF">BHQ18_24535</name>
</gene>
<dbReference type="NCBIfam" id="TIGR01444">
    <property type="entry name" value="fkbM_fam"/>
    <property type="match status" value="1"/>
</dbReference>
<dbReference type="InterPro" id="IPR006342">
    <property type="entry name" value="FkbM_mtfrase"/>
</dbReference>
<keyword evidence="3" id="KW-1185">Reference proteome</keyword>
<dbReference type="InterPro" id="IPR052514">
    <property type="entry name" value="SAM-dependent_MTase"/>
</dbReference>
<dbReference type="OrthoDB" id="4703964at2"/>
<dbReference type="Proteomes" id="UP000094053">
    <property type="component" value="Unassembled WGS sequence"/>
</dbReference>
<dbReference type="SUPFAM" id="SSF53335">
    <property type="entry name" value="S-adenosyl-L-methionine-dependent methyltransferases"/>
    <property type="match status" value="1"/>
</dbReference>